<dbReference type="InterPro" id="IPR027417">
    <property type="entry name" value="P-loop_NTPase"/>
</dbReference>
<feature type="domain" description="TraG P-loop" evidence="1">
    <location>
        <begin position="445"/>
        <end position="801"/>
    </location>
</feature>
<dbReference type="InterPro" id="IPR043964">
    <property type="entry name" value="P-loop_TraG"/>
</dbReference>
<name>A0ABU6JAB7_9BURK</name>
<dbReference type="EMBL" id="JAWIIV010000011">
    <property type="protein sequence ID" value="MEC4720480.1"/>
    <property type="molecule type" value="Genomic_DNA"/>
</dbReference>
<gene>
    <name evidence="2" type="primary">traC</name>
    <name evidence="2" type="ORF">RY831_15060</name>
</gene>
<dbReference type="PANTHER" id="PTHR38467:SF1">
    <property type="entry name" value="CONJUGATIVE TRANSFER: ASSEMBLY"/>
    <property type="match status" value="1"/>
</dbReference>
<dbReference type="Proteomes" id="UP001352263">
    <property type="component" value="Unassembled WGS sequence"/>
</dbReference>
<sequence>MFGFLKSSQKSASPMVVPDRASTPFEKLTPMAFEDGIFFCSDGNEHYLGACLVGEPLAGADSSTVDKLRSALGMPLPPGSFIQIGQLASPDVEEIFQFYRNKKVVADAVPSELASRHVEHFKNGVDVPLVERSGVLLHRKRLIVTVKFRSRSPRPSAGEIKSAKELADRLQEGLKAAGLPLRDVGPEEYLGLMRLLQRLWAPVDRTYDEGTPLQEQVYFTGDAIEYDRDEITFNGGSHYAKALSVKYFPRRASLAIMNYMIGEPLGTANQLTEPYYMVLTLHYPDQVAKADWVRSRSAMINHQCFGPTAHMIPVLGYKKAGVDTLVHEMEGRGAVLCETNFTIFVFSKSKDRVKKAVAGLQPYFASLAFEMREDSRILEPLWTNLLPLNTTLEGIKNLFRFHTMAISHAVQFLPIIGEWTGTGTSGSVMMVTRRGQPALFDLYESSTNYNSTVFAESGGGKSFLTQEILSAYLAEGAKIWVIDAGKSYYKLARSVGGSFVEFSSESQICLNPFTFIDGNLDEEMDILKAMLAKMAAPEEKLDDYRMSLLEQAITAVYTKFGNNATISAVAQYCIQQSDLEAQRLGKQLFPFAGGSYTRWFDGENNLDMDNAFMVLELQELKGRKALQQVVLLQLMARINHEMFLTHGRKKILVIDEAWEMLDDPVMGKAMEAVYRKARKHAGAVMVVTQSVADLYNSPNARAIYENSAWQFILQQKAESIDAAISGGQFKIEPYGAKMLRTVHTVKGRYSEVMVKRSGDDWGILRLVVPRFKQILYSTSGDERDVILADLDRGEDVITSINRFMEHEQRARH</sequence>
<dbReference type="InterPro" id="IPR025955">
    <property type="entry name" value="TraC/Conjuga_ATPase"/>
</dbReference>
<dbReference type="InterPro" id="IPR053155">
    <property type="entry name" value="F-pilin_assembly_TraC"/>
</dbReference>
<keyword evidence="3" id="KW-1185">Reference proteome</keyword>
<dbReference type="NCBIfam" id="TIGR02746">
    <property type="entry name" value="TraC-F-type"/>
    <property type="match status" value="1"/>
</dbReference>
<dbReference type="Pfam" id="PF11130">
    <property type="entry name" value="TraC_F_IV"/>
    <property type="match status" value="1"/>
</dbReference>
<comment type="caution">
    <text evidence="2">The sequence shown here is derived from an EMBL/GenBank/DDBJ whole genome shotgun (WGS) entry which is preliminary data.</text>
</comment>
<dbReference type="Gene3D" id="3.40.50.300">
    <property type="entry name" value="P-loop containing nucleotide triphosphate hydrolases"/>
    <property type="match status" value="1"/>
</dbReference>
<dbReference type="Gene3D" id="1.10.8.730">
    <property type="match status" value="1"/>
</dbReference>
<dbReference type="InterPro" id="IPR014117">
    <property type="entry name" value="TraC-F-type"/>
</dbReference>
<evidence type="ECO:0000313" key="3">
    <source>
        <dbReference type="Proteomes" id="UP001352263"/>
    </source>
</evidence>
<dbReference type="Pfam" id="PF19044">
    <property type="entry name" value="P-loop_TraG"/>
    <property type="match status" value="1"/>
</dbReference>
<dbReference type="RefSeq" id="WP_326507198.1">
    <property type="nucleotide sequence ID" value="NZ_JAWIIV010000011.1"/>
</dbReference>
<organism evidence="2 3">
    <name type="scientific">Noviherbaspirillum album</name>
    <dbReference type="NCBI Taxonomy" id="3080276"/>
    <lineage>
        <taxon>Bacteria</taxon>
        <taxon>Pseudomonadati</taxon>
        <taxon>Pseudomonadota</taxon>
        <taxon>Betaproteobacteria</taxon>
        <taxon>Burkholderiales</taxon>
        <taxon>Oxalobacteraceae</taxon>
        <taxon>Noviherbaspirillum</taxon>
    </lineage>
</organism>
<protein>
    <submittedName>
        <fullName evidence="2">Type IV secretion system protein TraC</fullName>
    </submittedName>
</protein>
<evidence type="ECO:0000259" key="1">
    <source>
        <dbReference type="Pfam" id="PF19044"/>
    </source>
</evidence>
<proteinExistence type="predicted"/>
<dbReference type="SUPFAM" id="SSF52540">
    <property type="entry name" value="P-loop containing nucleoside triphosphate hydrolases"/>
    <property type="match status" value="1"/>
</dbReference>
<evidence type="ECO:0000313" key="2">
    <source>
        <dbReference type="EMBL" id="MEC4720480.1"/>
    </source>
</evidence>
<dbReference type="PANTHER" id="PTHR38467">
    <property type="match status" value="1"/>
</dbReference>
<reference evidence="2 3" key="1">
    <citation type="submission" date="2023-10" db="EMBL/GenBank/DDBJ databases">
        <title>Noviherbaspirillum sp. CPCC 100848 genome assembly.</title>
        <authorList>
            <person name="Li X.Y."/>
            <person name="Fang X.M."/>
        </authorList>
    </citation>
    <scope>NUCLEOTIDE SEQUENCE [LARGE SCALE GENOMIC DNA]</scope>
    <source>
        <strain evidence="2 3">CPCC 100848</strain>
    </source>
</reference>
<accession>A0ABU6JAB7</accession>